<evidence type="ECO:0000313" key="1">
    <source>
        <dbReference type="EMBL" id="KAG8195276.1"/>
    </source>
</evidence>
<dbReference type="EMBL" id="JAFNEN010000090">
    <property type="protein sequence ID" value="KAG8195276.1"/>
    <property type="molecule type" value="Genomic_DNA"/>
</dbReference>
<proteinExistence type="predicted"/>
<comment type="caution">
    <text evidence="1">The sequence shown here is derived from an EMBL/GenBank/DDBJ whole genome shotgun (WGS) entry which is preliminary data.</text>
</comment>
<sequence length="73" mass="8211">MRRTQMKGKIHDVNSDKVTVASSGGLASKLFDFFFLGKINKDHSRAGDELLLGRSGDRIENAFEIKDDKDVRK</sequence>
<keyword evidence="2" id="KW-1185">Reference proteome</keyword>
<organism evidence="1 2">
    <name type="scientific">Oedothorax gibbosus</name>
    <dbReference type="NCBI Taxonomy" id="931172"/>
    <lineage>
        <taxon>Eukaryota</taxon>
        <taxon>Metazoa</taxon>
        <taxon>Ecdysozoa</taxon>
        <taxon>Arthropoda</taxon>
        <taxon>Chelicerata</taxon>
        <taxon>Arachnida</taxon>
        <taxon>Araneae</taxon>
        <taxon>Araneomorphae</taxon>
        <taxon>Entelegynae</taxon>
        <taxon>Araneoidea</taxon>
        <taxon>Linyphiidae</taxon>
        <taxon>Erigoninae</taxon>
        <taxon>Oedothorax</taxon>
    </lineage>
</organism>
<evidence type="ECO:0000313" key="2">
    <source>
        <dbReference type="Proteomes" id="UP000827092"/>
    </source>
</evidence>
<dbReference type="AlphaFoldDB" id="A0AAV6VGS7"/>
<gene>
    <name evidence="1" type="ORF">JTE90_028427</name>
</gene>
<dbReference type="Proteomes" id="UP000827092">
    <property type="component" value="Unassembled WGS sequence"/>
</dbReference>
<protein>
    <submittedName>
        <fullName evidence="1">Uncharacterized protein</fullName>
    </submittedName>
</protein>
<reference evidence="1 2" key="1">
    <citation type="journal article" date="2022" name="Nat. Ecol. Evol.">
        <title>A masculinizing supergene underlies an exaggerated male reproductive morph in a spider.</title>
        <authorList>
            <person name="Hendrickx F."/>
            <person name="De Corte Z."/>
            <person name="Sonet G."/>
            <person name="Van Belleghem S.M."/>
            <person name="Kostlbacher S."/>
            <person name="Vangestel C."/>
        </authorList>
    </citation>
    <scope>NUCLEOTIDE SEQUENCE [LARGE SCALE GENOMIC DNA]</scope>
    <source>
        <strain evidence="1">W744_W776</strain>
    </source>
</reference>
<accession>A0AAV6VGS7</accession>
<name>A0AAV6VGS7_9ARAC</name>